<evidence type="ECO:0000313" key="1">
    <source>
        <dbReference type="EMBL" id="KAF2469603.1"/>
    </source>
</evidence>
<comment type="caution">
    <text evidence="1">The sequence shown here is derived from an EMBL/GenBank/DDBJ whole genome shotgun (WGS) entry which is preliminary data.</text>
</comment>
<reference evidence="1" key="1">
    <citation type="journal article" date="2020" name="Stud. Mycol.">
        <title>101 Dothideomycetes genomes: a test case for predicting lifestyles and emergence of pathogens.</title>
        <authorList>
            <person name="Haridas S."/>
            <person name="Albert R."/>
            <person name="Binder M."/>
            <person name="Bloem J."/>
            <person name="Labutti K."/>
            <person name="Salamov A."/>
            <person name="Andreopoulos B."/>
            <person name="Baker S."/>
            <person name="Barry K."/>
            <person name="Bills G."/>
            <person name="Bluhm B."/>
            <person name="Cannon C."/>
            <person name="Castanera R."/>
            <person name="Culley D."/>
            <person name="Daum C."/>
            <person name="Ezra D."/>
            <person name="Gonzalez J."/>
            <person name="Henrissat B."/>
            <person name="Kuo A."/>
            <person name="Liang C."/>
            <person name="Lipzen A."/>
            <person name="Lutzoni F."/>
            <person name="Magnuson J."/>
            <person name="Mondo S."/>
            <person name="Nolan M."/>
            <person name="Ohm R."/>
            <person name="Pangilinan J."/>
            <person name="Park H.-J."/>
            <person name="Ramirez L."/>
            <person name="Alfaro M."/>
            <person name="Sun H."/>
            <person name="Tritt A."/>
            <person name="Yoshinaga Y."/>
            <person name="Zwiers L.-H."/>
            <person name="Turgeon B."/>
            <person name="Goodwin S."/>
            <person name="Spatafora J."/>
            <person name="Crous P."/>
            <person name="Grigoriev I."/>
        </authorList>
    </citation>
    <scope>NUCLEOTIDE SEQUENCE</scope>
    <source>
        <strain evidence="1">ATCC 200398</strain>
    </source>
</reference>
<evidence type="ECO:0000313" key="2">
    <source>
        <dbReference type="Proteomes" id="UP000799755"/>
    </source>
</evidence>
<keyword evidence="2" id="KW-1185">Reference proteome</keyword>
<sequence>MSYDGPLPAYLIRMRTVLTKSNRSIELSFLCQVLRPRCDKSARKRSHGTCVLIDNDGQLPFLLQYFPSLVSLTESQDGCLFRGMTGQALRKIQLHTYASSLTQITNARLKANDSYVVYLPEELILVRSLMHLDVSPAADLAKDDDVEIALLKIPLPKT</sequence>
<proteinExistence type="predicted"/>
<gene>
    <name evidence="1" type="ORF">BDR25DRAFT_356333</name>
</gene>
<dbReference type="Proteomes" id="UP000799755">
    <property type="component" value="Unassembled WGS sequence"/>
</dbReference>
<dbReference type="EMBL" id="MU003511">
    <property type="protein sequence ID" value="KAF2469603.1"/>
    <property type="molecule type" value="Genomic_DNA"/>
</dbReference>
<accession>A0ACB6QRJ4</accession>
<name>A0ACB6QRJ4_9PLEO</name>
<organism evidence="1 2">
    <name type="scientific">Lindgomyces ingoldianus</name>
    <dbReference type="NCBI Taxonomy" id="673940"/>
    <lineage>
        <taxon>Eukaryota</taxon>
        <taxon>Fungi</taxon>
        <taxon>Dikarya</taxon>
        <taxon>Ascomycota</taxon>
        <taxon>Pezizomycotina</taxon>
        <taxon>Dothideomycetes</taxon>
        <taxon>Pleosporomycetidae</taxon>
        <taxon>Pleosporales</taxon>
        <taxon>Lindgomycetaceae</taxon>
        <taxon>Lindgomyces</taxon>
    </lineage>
</organism>
<protein>
    <submittedName>
        <fullName evidence="1">Uncharacterized protein</fullName>
    </submittedName>
</protein>